<evidence type="ECO:0000313" key="26">
    <source>
        <dbReference type="EMBL" id="RAM01157.1"/>
    </source>
</evidence>
<feature type="binding site" evidence="22">
    <location>
        <position position="16"/>
    </location>
    <ligand>
        <name>ATP</name>
        <dbReference type="ChEBI" id="CHEBI:30616"/>
    </ligand>
</feature>
<comment type="function">
    <text evidence="24">Catalyzes the ATP-dependent phosphorylation of sn-l,2-diacylglycerol (DAG) to phosphatidic acid. Involved in the recycling of diacylglycerol produced as a by-product during membrane-derived oligosaccharide (MDO) biosynthesis.</text>
</comment>
<keyword evidence="15 24" id="KW-1133">Transmembrane helix</keyword>
<feature type="binding site" evidence="21">
    <location>
        <position position="98"/>
    </location>
    <ligand>
        <name>substrate</name>
    </ligand>
</feature>
<organism evidence="26 27">
    <name type="scientific">Desulfobacter hydrogenophilus</name>
    <dbReference type="NCBI Taxonomy" id="2291"/>
    <lineage>
        <taxon>Bacteria</taxon>
        <taxon>Pseudomonadati</taxon>
        <taxon>Thermodesulfobacteriota</taxon>
        <taxon>Desulfobacteria</taxon>
        <taxon>Desulfobacterales</taxon>
        <taxon>Desulfobacteraceae</taxon>
        <taxon>Desulfobacter</taxon>
    </lineage>
</organism>
<evidence type="ECO:0000256" key="24">
    <source>
        <dbReference type="RuleBase" id="RU363065"/>
    </source>
</evidence>
<evidence type="ECO:0000256" key="7">
    <source>
        <dbReference type="ARBA" id="ARBA00022519"/>
    </source>
</evidence>
<gene>
    <name evidence="26" type="ORF">DO021_15205</name>
    <name evidence="25" type="ORF">EYB58_12200</name>
</gene>
<evidence type="ECO:0000256" key="17">
    <source>
        <dbReference type="ARBA" id="ARBA00023136"/>
    </source>
</evidence>
<dbReference type="Proteomes" id="UP000248798">
    <property type="component" value="Unassembled WGS sequence"/>
</dbReference>
<evidence type="ECO:0000256" key="6">
    <source>
        <dbReference type="ARBA" id="ARBA00022516"/>
    </source>
</evidence>
<evidence type="ECO:0000256" key="12">
    <source>
        <dbReference type="ARBA" id="ARBA00022777"/>
    </source>
</evidence>
<keyword evidence="5" id="KW-1003">Cell membrane</keyword>
<keyword evidence="13 22" id="KW-0067">ATP-binding</keyword>
<feature type="binding site" evidence="21">
    <location>
        <position position="9"/>
    </location>
    <ligand>
        <name>substrate</name>
    </ligand>
</feature>
<reference evidence="25 28" key="2">
    <citation type="submission" date="2019-02" db="EMBL/GenBank/DDBJ databases">
        <title>Complete genome sequence of Desulfobacter hydrogenophilus AcRS1.</title>
        <authorList>
            <person name="Marietou A."/>
            <person name="Lund M.B."/>
            <person name="Marshall I.P.G."/>
            <person name="Schreiber L."/>
            <person name="Jorgensen B."/>
        </authorList>
    </citation>
    <scope>NUCLEOTIDE SEQUENCE [LARGE SCALE GENOMIC DNA]</scope>
    <source>
        <strain evidence="25 28">AcRS1</strain>
    </source>
</reference>
<sequence>MKKETGIIRLIKATGYSLAGLKAAWTSEAAFRQEMIVAIALIPAAIFLGQSGTEKALLASSPLIILVVELLNSGLEAVVDRTGTDVHPLAKQAKDMGSAAVFVSIIITVMVWTLILI</sequence>
<dbReference type="GO" id="GO:0005524">
    <property type="term" value="F:ATP binding"/>
    <property type="evidence" value="ECO:0007669"/>
    <property type="project" value="UniProtKB-KW"/>
</dbReference>
<evidence type="ECO:0000256" key="2">
    <source>
        <dbReference type="ARBA" id="ARBA00005967"/>
    </source>
</evidence>
<feature type="active site" description="Proton acceptor" evidence="20">
    <location>
        <position position="69"/>
    </location>
</feature>
<comment type="similarity">
    <text evidence="2 24">Belongs to the bacterial diacylglycerol kinase family.</text>
</comment>
<dbReference type="Gene3D" id="1.10.287.3610">
    <property type="match status" value="1"/>
</dbReference>
<evidence type="ECO:0000256" key="13">
    <source>
        <dbReference type="ARBA" id="ARBA00022840"/>
    </source>
</evidence>
<dbReference type="CDD" id="cd14264">
    <property type="entry name" value="DAGK_IM"/>
    <property type="match status" value="1"/>
</dbReference>
<evidence type="ECO:0000256" key="10">
    <source>
        <dbReference type="ARBA" id="ARBA00022723"/>
    </source>
</evidence>
<keyword evidence="28" id="KW-1185">Reference proteome</keyword>
<dbReference type="InterPro" id="IPR036945">
    <property type="entry name" value="DAGK_sf"/>
</dbReference>
<proteinExistence type="inferred from homology"/>
<comment type="cofactor">
    <cofactor evidence="23">
        <name>Mg(2+)</name>
        <dbReference type="ChEBI" id="CHEBI:18420"/>
    </cofactor>
    <text evidence="23">Mn(2+), Zn(2+), Cd(2+) and Co(2+) support activity to lesser extents.</text>
</comment>
<feature type="binding site" evidence="23">
    <location>
        <position position="76"/>
    </location>
    <ligand>
        <name>a divalent metal cation</name>
        <dbReference type="ChEBI" id="CHEBI:60240"/>
    </ligand>
</feature>
<keyword evidence="10 23" id="KW-0479">Metal-binding</keyword>
<comment type="subcellular location">
    <subcellularLocation>
        <location evidence="1">Cell inner membrane</location>
        <topology evidence="1">Multi-pass membrane protein</topology>
    </subcellularLocation>
</comment>
<evidence type="ECO:0000256" key="8">
    <source>
        <dbReference type="ARBA" id="ARBA00022679"/>
    </source>
</evidence>
<keyword evidence="19 24" id="KW-1208">Phospholipid metabolism</keyword>
<evidence type="ECO:0000256" key="3">
    <source>
        <dbReference type="ARBA" id="ARBA00012133"/>
    </source>
</evidence>
<evidence type="ECO:0000256" key="5">
    <source>
        <dbReference type="ARBA" id="ARBA00022475"/>
    </source>
</evidence>
<dbReference type="PANTHER" id="PTHR34299">
    <property type="entry name" value="DIACYLGLYCEROL KINASE"/>
    <property type="match status" value="1"/>
</dbReference>
<feature type="binding site" evidence="21">
    <location>
        <position position="69"/>
    </location>
    <ligand>
        <name>substrate</name>
    </ligand>
</feature>
<feature type="transmembrane region" description="Helical" evidence="24">
    <location>
        <begin position="99"/>
        <end position="116"/>
    </location>
</feature>
<dbReference type="OrthoDB" id="5460798at2"/>
<dbReference type="InterPro" id="IPR000829">
    <property type="entry name" value="DAGK"/>
</dbReference>
<evidence type="ECO:0000313" key="28">
    <source>
        <dbReference type="Proteomes" id="UP000293902"/>
    </source>
</evidence>
<dbReference type="PANTHER" id="PTHR34299:SF1">
    <property type="entry name" value="DIACYLGLYCEROL KINASE"/>
    <property type="match status" value="1"/>
</dbReference>
<dbReference type="GO" id="GO:0046872">
    <property type="term" value="F:metal ion binding"/>
    <property type="evidence" value="ECO:0007669"/>
    <property type="project" value="UniProtKB-KW"/>
</dbReference>
<feature type="binding site" evidence="23">
    <location>
        <position position="28"/>
    </location>
    <ligand>
        <name>a divalent metal cation</name>
        <dbReference type="ChEBI" id="CHEBI:60240"/>
    </ligand>
</feature>
<dbReference type="RefSeq" id="WP_111958190.1">
    <property type="nucleotide sequence ID" value="NZ_CP036313.1"/>
</dbReference>
<feature type="binding site" evidence="22">
    <location>
        <position position="76"/>
    </location>
    <ligand>
        <name>ATP</name>
        <dbReference type="ChEBI" id="CHEBI:30616"/>
    </ligand>
</feature>
<evidence type="ECO:0000256" key="15">
    <source>
        <dbReference type="ARBA" id="ARBA00022989"/>
    </source>
</evidence>
<evidence type="ECO:0000256" key="20">
    <source>
        <dbReference type="PIRSR" id="PIRSR600829-1"/>
    </source>
</evidence>
<evidence type="ECO:0000256" key="23">
    <source>
        <dbReference type="PIRSR" id="PIRSR600829-4"/>
    </source>
</evidence>
<feature type="binding site" evidence="22">
    <location>
        <position position="9"/>
    </location>
    <ligand>
        <name>ATP</name>
        <dbReference type="ChEBI" id="CHEBI:30616"/>
    </ligand>
</feature>
<keyword evidence="14 23" id="KW-0460">Magnesium</keyword>
<evidence type="ECO:0000256" key="19">
    <source>
        <dbReference type="ARBA" id="ARBA00023264"/>
    </source>
</evidence>
<keyword evidence="9 24" id="KW-0812">Transmembrane</keyword>
<comment type="catalytic activity">
    <reaction evidence="24">
        <text>a 1,2-diacyl-sn-glycerol + ATP = a 1,2-diacyl-sn-glycero-3-phosphate + ADP + H(+)</text>
        <dbReference type="Rhea" id="RHEA:10272"/>
        <dbReference type="ChEBI" id="CHEBI:15378"/>
        <dbReference type="ChEBI" id="CHEBI:17815"/>
        <dbReference type="ChEBI" id="CHEBI:30616"/>
        <dbReference type="ChEBI" id="CHEBI:58608"/>
        <dbReference type="ChEBI" id="CHEBI:456216"/>
        <dbReference type="EC" id="2.7.1.107"/>
    </reaction>
</comment>
<evidence type="ECO:0000256" key="9">
    <source>
        <dbReference type="ARBA" id="ARBA00022692"/>
    </source>
</evidence>
<evidence type="ECO:0000256" key="14">
    <source>
        <dbReference type="ARBA" id="ARBA00022842"/>
    </source>
</evidence>
<evidence type="ECO:0000256" key="11">
    <source>
        <dbReference type="ARBA" id="ARBA00022741"/>
    </source>
</evidence>
<dbReference type="EMBL" id="CP036313">
    <property type="protein sequence ID" value="QBH13618.1"/>
    <property type="molecule type" value="Genomic_DNA"/>
</dbReference>
<keyword evidence="18" id="KW-0594">Phospholipid biosynthesis</keyword>
<feature type="binding site" evidence="22">
    <location>
        <begin position="94"/>
        <end position="95"/>
    </location>
    <ligand>
        <name>ATP</name>
        <dbReference type="ChEBI" id="CHEBI:30616"/>
    </ligand>
</feature>
<keyword evidence="7" id="KW-0997">Cell inner membrane</keyword>
<evidence type="ECO:0000313" key="27">
    <source>
        <dbReference type="Proteomes" id="UP000248798"/>
    </source>
</evidence>
<dbReference type="GO" id="GO:0004143">
    <property type="term" value="F:ATP-dependent diacylglycerol kinase activity"/>
    <property type="evidence" value="ECO:0007669"/>
    <property type="project" value="UniProtKB-EC"/>
</dbReference>
<comment type="caution">
    <text evidence="24">Lacks conserved residue(s) required for the propagation of feature annotation.</text>
</comment>
<protein>
    <recommendedName>
        <fullName evidence="4 24">Diacylglycerol kinase</fullName>
        <ecNumber evidence="3 24">2.7.1.107</ecNumber>
    </recommendedName>
</protein>
<dbReference type="EMBL" id="QLNI01000031">
    <property type="protein sequence ID" value="RAM01157.1"/>
    <property type="molecule type" value="Genomic_DNA"/>
</dbReference>
<evidence type="ECO:0000313" key="25">
    <source>
        <dbReference type="EMBL" id="QBH13618.1"/>
    </source>
</evidence>
<dbReference type="Proteomes" id="UP000293902">
    <property type="component" value="Chromosome"/>
</dbReference>
<keyword evidence="17 24" id="KW-0472">Membrane</keyword>
<dbReference type="GO" id="GO:0006654">
    <property type="term" value="P:phosphatidic acid biosynthetic process"/>
    <property type="evidence" value="ECO:0007669"/>
    <property type="project" value="InterPro"/>
</dbReference>
<dbReference type="EC" id="2.7.1.107" evidence="3 24"/>
<evidence type="ECO:0000256" key="4">
    <source>
        <dbReference type="ARBA" id="ARBA00017575"/>
    </source>
</evidence>
<keyword evidence="8 24" id="KW-0808">Transferase</keyword>
<feature type="binding site" evidence="22">
    <location>
        <position position="28"/>
    </location>
    <ligand>
        <name>ATP</name>
        <dbReference type="ChEBI" id="CHEBI:30616"/>
    </ligand>
</feature>
<evidence type="ECO:0000256" key="16">
    <source>
        <dbReference type="ARBA" id="ARBA00023098"/>
    </source>
</evidence>
<dbReference type="AlphaFoldDB" id="A0A328FDP8"/>
<keyword evidence="11 22" id="KW-0547">Nucleotide-binding</keyword>
<dbReference type="InterPro" id="IPR033718">
    <property type="entry name" value="DAGK_prok"/>
</dbReference>
<name>A0A328FDP8_9BACT</name>
<dbReference type="GO" id="GO:0005886">
    <property type="term" value="C:plasma membrane"/>
    <property type="evidence" value="ECO:0007669"/>
    <property type="project" value="UniProtKB-SubCell"/>
</dbReference>
<dbReference type="Pfam" id="PF01219">
    <property type="entry name" value="DAGK_prokar"/>
    <property type="match status" value="1"/>
</dbReference>
<keyword evidence="16 24" id="KW-0443">Lipid metabolism</keyword>
<evidence type="ECO:0000256" key="21">
    <source>
        <dbReference type="PIRSR" id="PIRSR600829-2"/>
    </source>
</evidence>
<keyword evidence="6" id="KW-0444">Lipid biosynthesis</keyword>
<feature type="binding site" evidence="21">
    <location>
        <begin position="30"/>
        <end position="34"/>
    </location>
    <ligand>
        <name>substrate</name>
    </ligand>
</feature>
<evidence type="ECO:0000256" key="1">
    <source>
        <dbReference type="ARBA" id="ARBA00004429"/>
    </source>
</evidence>
<evidence type="ECO:0000256" key="18">
    <source>
        <dbReference type="ARBA" id="ARBA00023209"/>
    </source>
</evidence>
<evidence type="ECO:0000256" key="22">
    <source>
        <dbReference type="PIRSR" id="PIRSR600829-3"/>
    </source>
</evidence>
<accession>A0A328FDP8</accession>
<reference evidence="26 27" key="1">
    <citation type="submission" date="2018-06" db="EMBL/GenBank/DDBJ databases">
        <title>Complete Genome Sequence of Desulfobacter hydrogenophilus (DSM3380).</title>
        <authorList>
            <person name="Marietou A."/>
            <person name="Schreiber L."/>
            <person name="Marshall I."/>
            <person name="Jorgensen B."/>
        </authorList>
    </citation>
    <scope>NUCLEOTIDE SEQUENCE [LARGE SCALE GENOMIC DNA]</scope>
    <source>
        <strain evidence="26 27">DSM 3380</strain>
    </source>
</reference>
<keyword evidence="12 24" id="KW-0418">Kinase</keyword>